<keyword evidence="2" id="KW-1185">Reference proteome</keyword>
<protein>
    <submittedName>
        <fullName evidence="1">Uncharacterized protein</fullName>
    </submittedName>
</protein>
<proteinExistence type="predicted"/>
<dbReference type="AlphaFoldDB" id="A0AA39N7F9"/>
<dbReference type="Proteomes" id="UP001175211">
    <property type="component" value="Unassembled WGS sequence"/>
</dbReference>
<comment type="caution">
    <text evidence="1">The sequence shown here is derived from an EMBL/GenBank/DDBJ whole genome shotgun (WGS) entry which is preliminary data.</text>
</comment>
<gene>
    <name evidence="1" type="ORF">EV420DRAFT_1746731</name>
</gene>
<accession>A0AA39N7F9</accession>
<reference evidence="1" key="1">
    <citation type="submission" date="2023-06" db="EMBL/GenBank/DDBJ databases">
        <authorList>
            <consortium name="Lawrence Berkeley National Laboratory"/>
            <person name="Ahrendt S."/>
            <person name="Sahu N."/>
            <person name="Indic B."/>
            <person name="Wong-Bajracharya J."/>
            <person name="Merenyi Z."/>
            <person name="Ke H.-M."/>
            <person name="Monk M."/>
            <person name="Kocsube S."/>
            <person name="Drula E."/>
            <person name="Lipzen A."/>
            <person name="Balint B."/>
            <person name="Henrissat B."/>
            <person name="Andreopoulos B."/>
            <person name="Martin F.M."/>
            <person name="Harder C.B."/>
            <person name="Rigling D."/>
            <person name="Ford K.L."/>
            <person name="Foster G.D."/>
            <person name="Pangilinan J."/>
            <person name="Papanicolaou A."/>
            <person name="Barry K."/>
            <person name="LaButti K."/>
            <person name="Viragh M."/>
            <person name="Koriabine M."/>
            <person name="Yan M."/>
            <person name="Riley R."/>
            <person name="Champramary S."/>
            <person name="Plett K.L."/>
            <person name="Tsai I.J."/>
            <person name="Slot J."/>
            <person name="Sipos G."/>
            <person name="Plett J."/>
            <person name="Nagy L.G."/>
            <person name="Grigoriev I.V."/>
        </authorList>
    </citation>
    <scope>NUCLEOTIDE SEQUENCE</scope>
    <source>
        <strain evidence="1">CCBAS 213</strain>
    </source>
</reference>
<name>A0AA39N7F9_ARMTA</name>
<evidence type="ECO:0000313" key="2">
    <source>
        <dbReference type="Proteomes" id="UP001175211"/>
    </source>
</evidence>
<organism evidence="1 2">
    <name type="scientific">Armillaria tabescens</name>
    <name type="common">Ringless honey mushroom</name>
    <name type="synonym">Agaricus tabescens</name>
    <dbReference type="NCBI Taxonomy" id="1929756"/>
    <lineage>
        <taxon>Eukaryota</taxon>
        <taxon>Fungi</taxon>
        <taxon>Dikarya</taxon>
        <taxon>Basidiomycota</taxon>
        <taxon>Agaricomycotina</taxon>
        <taxon>Agaricomycetes</taxon>
        <taxon>Agaricomycetidae</taxon>
        <taxon>Agaricales</taxon>
        <taxon>Marasmiineae</taxon>
        <taxon>Physalacriaceae</taxon>
        <taxon>Desarmillaria</taxon>
    </lineage>
</organism>
<evidence type="ECO:0000313" key="1">
    <source>
        <dbReference type="EMBL" id="KAK0460429.1"/>
    </source>
</evidence>
<sequence length="109" mass="12903">MSRKIWWPVRLRRSKELYLRFWKEVRTFATLPRRRLGLVVHLVAPLLDDRDFRSGEDPVQVKCNISFLRIPLAEFKGLKYRLDSRSFLRISVPVGPAAVDSEVPWCLEH</sequence>
<dbReference type="GeneID" id="85363720"/>
<dbReference type="EMBL" id="JAUEPS010000012">
    <property type="protein sequence ID" value="KAK0460429.1"/>
    <property type="molecule type" value="Genomic_DNA"/>
</dbReference>
<dbReference type="RefSeq" id="XP_060332468.1">
    <property type="nucleotide sequence ID" value="XM_060480172.1"/>
</dbReference>